<feature type="binding site" evidence="1">
    <location>
        <position position="21"/>
    </location>
    <ligand>
        <name>Zn(2+)</name>
        <dbReference type="ChEBI" id="CHEBI:29105"/>
    </ligand>
</feature>
<comment type="cofactor">
    <cofactor evidence="1">
        <name>Mg(2+)</name>
        <dbReference type="ChEBI" id="CHEBI:18420"/>
    </cofactor>
    <text evidence="1">Binds 2 Mg(2+), one of which is catalytic.</text>
</comment>
<dbReference type="EMBL" id="LR796381">
    <property type="protein sequence ID" value="CAB4140347.1"/>
    <property type="molecule type" value="Genomic_DNA"/>
</dbReference>
<dbReference type="PROSITE" id="PS51199">
    <property type="entry name" value="SF4_HELICASE"/>
    <property type="match status" value="1"/>
</dbReference>
<comment type="function">
    <text evidence="1">ATP-dependent DNA helicase and primase essential for viral DNA replication and recombination. The helicase moves 5' -&gt; 3' on the lagging strand template, unwinding the DNA duplex ahead of the leading strand polymerase at the replication fork and generating ssDNA for both leading and lagging strand synthesis. ATP or dTTP hydrolysis propels each helicase domain to translocate sequentially along DNA. Mediates strand transfer when a joint molecule is available and participates in recombinational DNA repair through its role in strand exchange. Primase activity synthesizes short RNA primers at the sequence 5'-GTC-3' on the lagging strand that the polymerase elongates using dNTPs and providing the primase is still present.</text>
</comment>
<keyword evidence="1" id="KW-0067">ATP-binding</keyword>
<reference evidence="4" key="1">
    <citation type="submission" date="2020-04" db="EMBL/GenBank/DDBJ databases">
        <authorList>
            <person name="Chiriac C."/>
            <person name="Salcher M."/>
            <person name="Ghai R."/>
            <person name="Kavagutti S V."/>
        </authorList>
    </citation>
    <scope>NUCLEOTIDE SEQUENCE</scope>
</reference>
<feature type="binding site" evidence="1">
    <location>
        <position position="228"/>
    </location>
    <ligand>
        <name>Mg(2+)</name>
        <dbReference type="ChEBI" id="CHEBI:18420"/>
        <label>2</label>
    </ligand>
</feature>
<organism evidence="4">
    <name type="scientific">uncultured Caudovirales phage</name>
    <dbReference type="NCBI Taxonomy" id="2100421"/>
    <lineage>
        <taxon>Viruses</taxon>
        <taxon>Duplodnaviria</taxon>
        <taxon>Heunggongvirae</taxon>
        <taxon>Uroviricota</taxon>
        <taxon>Caudoviricetes</taxon>
        <taxon>Peduoviridae</taxon>
        <taxon>Maltschvirus</taxon>
        <taxon>Maltschvirus maltsch</taxon>
    </lineage>
</organism>
<feature type="site" description="dTTP/dATP binding" evidence="1">
    <location>
        <position position="447"/>
    </location>
</feature>
<keyword evidence="1" id="KW-0863">Zinc-finger</keyword>
<dbReference type="SUPFAM" id="SSF57783">
    <property type="entry name" value="Zinc beta-ribbon"/>
    <property type="match status" value="1"/>
</dbReference>
<dbReference type="SUPFAM" id="SSF52540">
    <property type="entry name" value="P-loop containing nucleoside triphosphate hydrolases"/>
    <property type="match status" value="1"/>
</dbReference>
<dbReference type="Gene3D" id="2.20.25.10">
    <property type="match status" value="1"/>
</dbReference>
<gene>
    <name evidence="4" type="ORF">UFOVP396_31</name>
</gene>
<sequence length="535" mass="60262">MESGQHQSDFIKHVPCTNPTCLSSDANSLYTDGHQFCFSCNTYIGSDAVAKSDFKTIEVNPDMVVGDILPLHKRNISLESCQKWNYQIGKSAGEVVQIANYYNNDRKVVFQKLRFKDKQFKTIGNINEALLYGQNLWPNGGRKVCICEGEIDSISLSQLFGHKYPVVGIPNGVNGAVKAIKKQLEWLESFEEIIIFFDQDEHGQQAAKDCAELFTIGKCKIASFELKDVNDMLVANRGEEVIKAMWEAKPYRPDGILCGIDLWELIKEPNPQSVAKYPFNGLNNKLHGLRRREIVTICGGTGIGKTLFTKEIAYSLIKQNQKIGIISLEESVKRACEGIIGLSLNRRIHLDRSNVTEDELKTAYQETIGSGKVFLFNHWGSTEQDVIFNKIRYFANGLDCSFIVLDHVSILISGLEVYDERKSLDILFTQLRKLAEELNIGLIVVSHLRRLEGNKDHTDGVQVSLSHLRGSSSISQLSDQVISVERNFNEDENKNKTLVRVLKNRFAGITGLAASLKYNDETGRLVEDYDENFVF</sequence>
<keyword evidence="1" id="KW-1194">Viral DNA replication</keyword>
<dbReference type="InterPro" id="IPR006171">
    <property type="entry name" value="TOPRIM_dom"/>
</dbReference>
<dbReference type="InterPro" id="IPR007694">
    <property type="entry name" value="DNA_helicase_DnaB-like_C"/>
</dbReference>
<dbReference type="HAMAP" id="MF_04154">
    <property type="entry name" value="Helic_Prim_T7"/>
    <property type="match status" value="1"/>
</dbReference>
<dbReference type="EC" id="2.7.7.-" evidence="1"/>
<dbReference type="GO" id="GO:0003697">
    <property type="term" value="F:single-stranded DNA binding"/>
    <property type="evidence" value="ECO:0007669"/>
    <property type="project" value="InterPro"/>
</dbReference>
<keyword evidence="1" id="KW-0347">Helicase</keyword>
<feature type="binding site" evidence="1">
    <location>
        <position position="16"/>
    </location>
    <ligand>
        <name>Zn(2+)</name>
        <dbReference type="ChEBI" id="CHEBI:29105"/>
    </ligand>
</feature>
<evidence type="ECO:0000313" key="4">
    <source>
        <dbReference type="EMBL" id="CAB4140347.1"/>
    </source>
</evidence>
<evidence type="ECO:0000259" key="3">
    <source>
        <dbReference type="PROSITE" id="PS51199"/>
    </source>
</evidence>
<feature type="domain" description="SF4 helicase" evidence="3">
    <location>
        <begin position="268"/>
        <end position="532"/>
    </location>
</feature>
<dbReference type="GO" id="GO:0006269">
    <property type="term" value="P:DNA replication, synthesis of primer"/>
    <property type="evidence" value="ECO:0007669"/>
    <property type="project" value="UniProtKB-KW"/>
</dbReference>
<dbReference type="EC" id="3.6.4.12" evidence="1"/>
<feature type="binding site" evidence="1">
    <location>
        <position position="37"/>
    </location>
    <ligand>
        <name>Zn(2+)</name>
        <dbReference type="ChEBI" id="CHEBI:29105"/>
    </ligand>
</feature>
<dbReference type="Pfam" id="PF03796">
    <property type="entry name" value="DnaB_C"/>
    <property type="match status" value="1"/>
</dbReference>
<dbReference type="PROSITE" id="PS50880">
    <property type="entry name" value="TOPRIM"/>
    <property type="match status" value="1"/>
</dbReference>
<feature type="site" description="dTTP/dATP binding" evidence="1">
    <location>
        <position position="518"/>
    </location>
</feature>
<comment type="catalytic activity">
    <reaction evidence="1">
        <text>ATP + H2O = ADP + phosphate + H(+)</text>
        <dbReference type="Rhea" id="RHEA:13065"/>
        <dbReference type="ChEBI" id="CHEBI:15377"/>
        <dbReference type="ChEBI" id="CHEBI:15378"/>
        <dbReference type="ChEBI" id="CHEBI:30616"/>
        <dbReference type="ChEBI" id="CHEBI:43474"/>
        <dbReference type="ChEBI" id="CHEBI:456216"/>
        <dbReference type="EC" id="3.6.4.12"/>
    </reaction>
</comment>
<feature type="site" description="dTTP/dATP binding" evidence="1">
    <location>
        <position position="347"/>
    </location>
</feature>
<dbReference type="SMART" id="SM00493">
    <property type="entry name" value="TOPRIM"/>
    <property type="match status" value="1"/>
</dbReference>
<dbReference type="SMART" id="SM00778">
    <property type="entry name" value="Prim_Zn_Ribbon"/>
    <property type="match status" value="1"/>
</dbReference>
<dbReference type="CDD" id="cd00188">
    <property type="entry name" value="TOPRIM"/>
    <property type="match status" value="1"/>
</dbReference>
<evidence type="ECO:0000256" key="1">
    <source>
        <dbReference type="HAMAP-Rule" id="MF_04154"/>
    </source>
</evidence>
<comment type="subunit">
    <text evidence="1">Homohexamer. Assembles as a hexamer onto linear or circular ssDNA in the presence of ATP or dTTP. Interacts (via C-terminus) with the viral DNA polymerase that is bound to DNA; this interaction is essential to initiate leading-strand DNA synthesis. The priming complex consists of 2 DNA polymerases and 1 helicase-primase hexamer that assemble on the DNA template. Interacts with the single-stranded DNA-binding protein. Part of the replicase complex that includes the DNA polymerase, the primase/helicase and the single-stranded DNA binding protein.</text>
</comment>
<dbReference type="PANTHER" id="PTHR12873">
    <property type="entry name" value="T7-LIKE MITOCHONDRIAL DNA HELICASE"/>
    <property type="match status" value="1"/>
</dbReference>
<dbReference type="Pfam" id="PF21268">
    <property type="entry name" value="Helic-prim_T7_N"/>
    <property type="match status" value="1"/>
</dbReference>
<dbReference type="InterPro" id="IPR003593">
    <property type="entry name" value="AAA+_ATPase"/>
</dbReference>
<dbReference type="InterPro" id="IPR027417">
    <property type="entry name" value="P-loop_NTPase"/>
</dbReference>
<dbReference type="GO" id="GO:0016787">
    <property type="term" value="F:hydrolase activity"/>
    <property type="evidence" value="ECO:0007669"/>
    <property type="project" value="UniProtKB-KW"/>
</dbReference>
<keyword evidence="1" id="KW-0235">DNA replication</keyword>
<dbReference type="SMART" id="SM00382">
    <property type="entry name" value="AAA"/>
    <property type="match status" value="1"/>
</dbReference>
<dbReference type="Gene3D" id="2.20.25.180">
    <property type="match status" value="1"/>
</dbReference>
<proteinExistence type="inferred from homology"/>
<dbReference type="GO" id="GO:0003899">
    <property type="term" value="F:DNA-directed RNA polymerase activity"/>
    <property type="evidence" value="ECO:0007669"/>
    <property type="project" value="UniProtKB-UniRule"/>
</dbReference>
<keyword evidence="1" id="KW-0378">Hydrolase</keyword>
<keyword evidence="1" id="KW-0460">Magnesium</keyword>
<dbReference type="Gene3D" id="3.40.1360.10">
    <property type="match status" value="1"/>
</dbReference>
<keyword evidence="1" id="KW-0639">Primosome</keyword>
<dbReference type="GO" id="GO:0008270">
    <property type="term" value="F:zinc ion binding"/>
    <property type="evidence" value="ECO:0007669"/>
    <property type="project" value="UniProtKB-UniRule"/>
</dbReference>
<dbReference type="InterPro" id="IPR046394">
    <property type="entry name" value="Helic_Prim_T7"/>
</dbReference>
<feature type="domain" description="Toprim" evidence="2">
    <location>
        <begin position="142"/>
        <end position="234"/>
    </location>
</feature>
<accession>A0A6J5M4P1</accession>
<keyword evidence="1" id="KW-0548">Nucleotidyltransferase</keyword>
<name>A0A6J5M4P1_9CAUD</name>
<dbReference type="Gene3D" id="3.40.50.300">
    <property type="entry name" value="P-loop containing nucleotide triphosphate hydrolases"/>
    <property type="match status" value="1"/>
</dbReference>
<dbReference type="GO" id="GO:0039693">
    <property type="term" value="P:viral DNA genome replication"/>
    <property type="evidence" value="ECO:0007669"/>
    <property type="project" value="UniProtKB-UniRule"/>
</dbReference>
<keyword evidence="1" id="KW-0808">Transferase</keyword>
<feature type="site" description="dTTP/dATP binding" evidence="1">
    <location>
        <position position="486"/>
    </location>
</feature>
<dbReference type="SUPFAM" id="SSF56731">
    <property type="entry name" value="DNA primase core"/>
    <property type="match status" value="1"/>
</dbReference>
<dbReference type="GO" id="GO:0005524">
    <property type="term" value="F:ATP binding"/>
    <property type="evidence" value="ECO:0007669"/>
    <property type="project" value="UniProtKB-UniRule"/>
</dbReference>
<comment type="caution">
    <text evidence="1">Lacks conserved residue(s) required for the propagation of feature annotation.</text>
</comment>
<keyword evidence="1" id="KW-0547">Nucleotide-binding</keyword>
<keyword evidence="1" id="KW-0479">Metal-binding</keyword>
<dbReference type="InterPro" id="IPR027032">
    <property type="entry name" value="Twinkle-like"/>
</dbReference>
<dbReference type="GO" id="GO:0043139">
    <property type="term" value="F:5'-3' DNA helicase activity"/>
    <property type="evidence" value="ECO:0007669"/>
    <property type="project" value="InterPro"/>
</dbReference>
<comment type="similarity">
    <text evidence="1">Belongs to the Teseptimavirus DNA helicase/primase family.</text>
</comment>
<feature type="binding site" evidence="1">
    <location>
        <position position="148"/>
    </location>
    <ligand>
        <name>Mg(2+)</name>
        <dbReference type="ChEBI" id="CHEBI:18420"/>
        <label>1</label>
        <note>catalytic</note>
    </ligand>
</feature>
<dbReference type="InterPro" id="IPR013237">
    <property type="entry name" value="Phage_T7_Gp4_N"/>
</dbReference>
<dbReference type="InterPro" id="IPR048774">
    <property type="entry name" value="Helic-prim_T7_N"/>
</dbReference>
<comment type="domain">
    <text evidence="1">The N-terminus zinc finger domain is essential for delivering the primed DNA template to the DNA polymerase. The central core domain contains the primase activity. The C-terminus region is responsible for the helicase activity and binds 1 Mg(2+)-dTTP.</text>
</comment>
<keyword evidence="1" id="KW-0511">Multifunctional enzyme</keyword>
<dbReference type="Pfam" id="PF13155">
    <property type="entry name" value="Toprim_2"/>
    <property type="match status" value="1"/>
</dbReference>
<protein>
    <recommendedName>
        <fullName evidence="1">DNA helicase/primase</fullName>
        <ecNumber evidence="1">2.7.7.-</ecNumber>
        <ecNumber evidence="1">3.6.4.12</ecNumber>
    </recommendedName>
</protein>
<dbReference type="CDD" id="cd19483">
    <property type="entry name" value="RecA-like_Gp4D_helicase"/>
    <property type="match status" value="1"/>
</dbReference>
<feature type="site" description="dTTP/dATP binding" evidence="1">
    <location>
        <position position="505"/>
    </location>
</feature>
<feature type="binding site" evidence="1">
    <location>
        <position position="40"/>
    </location>
    <ligand>
        <name>Zn(2+)</name>
        <dbReference type="ChEBI" id="CHEBI:29105"/>
    </ligand>
</feature>
<dbReference type="PANTHER" id="PTHR12873:SF0">
    <property type="entry name" value="TWINKLE MTDNA HELICASE"/>
    <property type="match status" value="1"/>
</dbReference>
<feature type="binding site" evidence="1">
    <location>
        <position position="198"/>
    </location>
    <ligand>
        <name>Mg(2+)</name>
        <dbReference type="ChEBI" id="CHEBI:18420"/>
        <label>1</label>
        <note>catalytic</note>
    </ligand>
</feature>
<keyword evidence="1" id="KW-0862">Zinc</keyword>
<evidence type="ECO:0000259" key="2">
    <source>
        <dbReference type="PROSITE" id="PS50880"/>
    </source>
</evidence>